<sequence>MTLRTKTLHLGMTLLEILIAIAIIGAIATIAVPAVGEYLVKSERSRVQVDLYQLQTHVEQTYTSKGGYPQDPATEASKNIPLICNKCQVSDEYDFSITFGSNNDAYRLQAKPKSTSRQDKDTDCHTMVINAASEQYNFKKDGSAIADNGDCWT</sequence>
<gene>
    <name evidence="2" type="ORF">G5S52_22015</name>
</gene>
<dbReference type="SUPFAM" id="SSF54523">
    <property type="entry name" value="Pili subunits"/>
    <property type="match status" value="1"/>
</dbReference>
<accession>A0A6M1RWB7</accession>
<dbReference type="InterPro" id="IPR012902">
    <property type="entry name" value="N_methyl_site"/>
</dbReference>
<evidence type="ECO:0000313" key="2">
    <source>
        <dbReference type="EMBL" id="NGO00198.1"/>
    </source>
</evidence>
<keyword evidence="1" id="KW-0812">Transmembrane</keyword>
<keyword evidence="1" id="KW-0472">Membrane</keyword>
<dbReference type="Gene3D" id="3.30.700.10">
    <property type="entry name" value="Glycoprotein, Type 4 Pilin"/>
    <property type="match status" value="1"/>
</dbReference>
<keyword evidence="1" id="KW-1133">Transmembrane helix</keyword>
<protein>
    <submittedName>
        <fullName evidence="2">Prepilin-type N-terminal cleavage/methylation domain-containing protein</fullName>
    </submittedName>
</protein>
<dbReference type="Proteomes" id="UP000473008">
    <property type="component" value="Unassembled WGS sequence"/>
</dbReference>
<comment type="caution">
    <text evidence="2">The sequence shown here is derived from an EMBL/GenBank/DDBJ whole genome shotgun (WGS) entry which is preliminary data.</text>
</comment>
<name>A0A6M1RWB7_9GAMM</name>
<evidence type="ECO:0000256" key="1">
    <source>
        <dbReference type="SAM" id="Phobius"/>
    </source>
</evidence>
<feature type="transmembrane region" description="Helical" evidence="1">
    <location>
        <begin position="12"/>
        <end position="36"/>
    </location>
</feature>
<dbReference type="Pfam" id="PF16732">
    <property type="entry name" value="ComP_DUS"/>
    <property type="match status" value="1"/>
</dbReference>
<proteinExistence type="predicted"/>
<dbReference type="NCBIfam" id="TIGR02532">
    <property type="entry name" value="IV_pilin_GFxxxE"/>
    <property type="match status" value="1"/>
</dbReference>
<dbReference type="InterPro" id="IPR045584">
    <property type="entry name" value="Pilin-like"/>
</dbReference>
<dbReference type="AlphaFoldDB" id="A0A6M1RWB7"/>
<evidence type="ECO:0000313" key="3">
    <source>
        <dbReference type="Proteomes" id="UP000473008"/>
    </source>
</evidence>
<reference evidence="2 3" key="1">
    <citation type="submission" date="2020-02" db="EMBL/GenBank/DDBJ databases">
        <title>The draft genome of Grimontia sedimenta sp. nov., isolated from benthic sediments near coral reefs south of Kuwait.</title>
        <authorList>
            <person name="Mahmoud H.M."/>
            <person name="Jose L."/>
            <person name="Eapen S."/>
        </authorList>
    </citation>
    <scope>NUCLEOTIDE SEQUENCE [LARGE SCALE GENOMIC DNA]</scope>
    <source>
        <strain evidence="2 3">S25</strain>
    </source>
</reference>
<keyword evidence="3" id="KW-1185">Reference proteome</keyword>
<dbReference type="InterPro" id="IPR031982">
    <property type="entry name" value="PilE-like"/>
</dbReference>
<dbReference type="GO" id="GO:0043683">
    <property type="term" value="P:type IV pilus assembly"/>
    <property type="evidence" value="ECO:0007669"/>
    <property type="project" value="InterPro"/>
</dbReference>
<dbReference type="EMBL" id="JAALDL010000026">
    <property type="protein sequence ID" value="NGO00198.1"/>
    <property type="molecule type" value="Genomic_DNA"/>
</dbReference>
<organism evidence="2 3">
    <name type="scientific">Grimontia sedimenti</name>
    <dbReference type="NCBI Taxonomy" id="2711294"/>
    <lineage>
        <taxon>Bacteria</taxon>
        <taxon>Pseudomonadati</taxon>
        <taxon>Pseudomonadota</taxon>
        <taxon>Gammaproteobacteria</taxon>
        <taxon>Vibrionales</taxon>
        <taxon>Vibrionaceae</taxon>
        <taxon>Grimontia</taxon>
    </lineage>
</organism>